<dbReference type="GO" id="GO:0031298">
    <property type="term" value="C:replication fork protection complex"/>
    <property type="evidence" value="ECO:0007669"/>
    <property type="project" value="TreeGrafter"/>
</dbReference>
<evidence type="ECO:0000313" key="10">
    <source>
        <dbReference type="Proteomes" id="UP000483820"/>
    </source>
</evidence>
<dbReference type="PANTHER" id="PTHR13220:SF11">
    <property type="entry name" value="TIMELESS-INTERACTING PROTEIN"/>
    <property type="match status" value="1"/>
</dbReference>
<evidence type="ECO:0000256" key="4">
    <source>
        <dbReference type="ARBA" id="ARBA00023242"/>
    </source>
</evidence>
<comment type="function">
    <text evidence="6">Plays an important role in the control of DNA replication and the maintenance of replication fork stability.</text>
</comment>
<feature type="compositionally biased region" description="Acidic residues" evidence="7">
    <location>
        <begin position="1"/>
        <end position="14"/>
    </location>
</feature>
<proteinExistence type="inferred from homology"/>
<dbReference type="KEGG" id="crq:GCK72_003067"/>
<evidence type="ECO:0000256" key="5">
    <source>
        <dbReference type="ARBA" id="ARBA00023306"/>
    </source>
</evidence>
<feature type="region of interest" description="Disordered" evidence="7">
    <location>
        <begin position="1"/>
        <end position="38"/>
    </location>
</feature>
<feature type="compositionally biased region" description="Basic and acidic residues" evidence="7">
    <location>
        <begin position="187"/>
        <end position="201"/>
    </location>
</feature>
<keyword evidence="3 6" id="KW-0227">DNA damage</keyword>
<keyword evidence="5 6" id="KW-0131">Cell cycle</keyword>
<dbReference type="GO" id="GO:0006974">
    <property type="term" value="P:DNA damage response"/>
    <property type="evidence" value="ECO:0007669"/>
    <property type="project" value="UniProtKB-KW"/>
</dbReference>
<evidence type="ECO:0000256" key="7">
    <source>
        <dbReference type="SAM" id="MobiDB-lite"/>
    </source>
</evidence>
<feature type="compositionally biased region" description="Basic and acidic residues" evidence="7">
    <location>
        <begin position="26"/>
        <end position="38"/>
    </location>
</feature>
<dbReference type="Proteomes" id="UP000483820">
    <property type="component" value="Chromosome I"/>
</dbReference>
<dbReference type="InterPro" id="IPR012923">
    <property type="entry name" value="Csm3"/>
</dbReference>
<evidence type="ECO:0000256" key="1">
    <source>
        <dbReference type="ARBA" id="ARBA00004123"/>
    </source>
</evidence>
<evidence type="ECO:0000256" key="2">
    <source>
        <dbReference type="ARBA" id="ARBA00006075"/>
    </source>
</evidence>
<feature type="region of interest" description="Disordered" evidence="7">
    <location>
        <begin position="136"/>
        <end position="208"/>
    </location>
</feature>
<reference evidence="9 10" key="1">
    <citation type="submission" date="2019-12" db="EMBL/GenBank/DDBJ databases">
        <title>Chromosome-level assembly of the Caenorhabditis remanei genome.</title>
        <authorList>
            <person name="Teterina A.A."/>
            <person name="Willis J.H."/>
            <person name="Phillips P.C."/>
        </authorList>
    </citation>
    <scope>NUCLEOTIDE SEQUENCE [LARGE SCALE GENOMIC DNA]</scope>
    <source>
        <strain evidence="9 10">PX506</strain>
        <tissue evidence="9">Whole organism</tissue>
    </source>
</reference>
<dbReference type="GeneID" id="9800623"/>
<dbReference type="AlphaFoldDB" id="A0A6A5HVN2"/>
<sequence>MDEMDDFFGNDDMDREPSPIGDEAIEDNRGEESKKKIIEPKLLRTKKLTNPRLALNESTLTGPKGISALKDTFKNFKPNPKDDPYTNLDKLMKKYAYWGHLMFPKMKTEDVLSRVETLGTRRQLKVYLMKQRLGESTDELENDEKSGRKIGAKGIIDDGAEDDEEAESMDYLFDDLPGEESPQNSKKLVDSPKKPAKHVDHGDEEEEFRLAEEQRIRELEEAAADEIMEDFDDMNNDW</sequence>
<evidence type="ECO:0000256" key="6">
    <source>
        <dbReference type="RuleBase" id="RU366049"/>
    </source>
</evidence>
<dbReference type="RefSeq" id="XP_003098236.2">
    <property type="nucleotide sequence ID" value="XM_003098188.2"/>
</dbReference>
<dbReference type="GO" id="GO:0031297">
    <property type="term" value="P:replication fork processing"/>
    <property type="evidence" value="ECO:0007669"/>
    <property type="project" value="UniProtKB-UniRule"/>
</dbReference>
<keyword evidence="4 6" id="KW-0539">Nucleus</keyword>
<dbReference type="GO" id="GO:0043111">
    <property type="term" value="P:replication fork arrest"/>
    <property type="evidence" value="ECO:0007669"/>
    <property type="project" value="TreeGrafter"/>
</dbReference>
<comment type="similarity">
    <text evidence="2 6">Belongs to the CSM3 family.</text>
</comment>
<accession>A0A6A5HVN2</accession>
<evidence type="ECO:0000256" key="3">
    <source>
        <dbReference type="ARBA" id="ARBA00022763"/>
    </source>
</evidence>
<comment type="caution">
    <text evidence="9">The sequence shown here is derived from an EMBL/GenBank/DDBJ whole genome shotgun (WGS) entry which is preliminary data.</text>
</comment>
<dbReference type="CTD" id="9800623"/>
<feature type="compositionally biased region" description="Acidic residues" evidence="7">
    <location>
        <begin position="158"/>
        <end position="178"/>
    </location>
</feature>
<dbReference type="EMBL" id="WUAV01000001">
    <property type="protein sequence ID" value="KAF1771241.1"/>
    <property type="molecule type" value="Genomic_DNA"/>
</dbReference>
<dbReference type="PANTHER" id="PTHR13220">
    <property type="entry name" value="TIMELESS INTERACTING-RELATED"/>
    <property type="match status" value="1"/>
</dbReference>
<evidence type="ECO:0000313" key="9">
    <source>
        <dbReference type="EMBL" id="KAF1771241.1"/>
    </source>
</evidence>
<dbReference type="InterPro" id="IPR040038">
    <property type="entry name" value="TIPIN/Csm3/Swi3"/>
</dbReference>
<dbReference type="Pfam" id="PF07962">
    <property type="entry name" value="Swi3"/>
    <property type="match status" value="1"/>
</dbReference>
<evidence type="ECO:0000259" key="8">
    <source>
        <dbReference type="Pfam" id="PF07962"/>
    </source>
</evidence>
<comment type="subcellular location">
    <subcellularLocation>
        <location evidence="1 6">Nucleus</location>
    </subcellularLocation>
</comment>
<protein>
    <recommendedName>
        <fullName evidence="6">TIMELESS-interacting protein</fullName>
    </recommendedName>
</protein>
<dbReference type="GO" id="GO:0000076">
    <property type="term" value="P:DNA replication checkpoint signaling"/>
    <property type="evidence" value="ECO:0007669"/>
    <property type="project" value="UniProtKB-UniRule"/>
</dbReference>
<dbReference type="GO" id="GO:0003677">
    <property type="term" value="F:DNA binding"/>
    <property type="evidence" value="ECO:0007669"/>
    <property type="project" value="TreeGrafter"/>
</dbReference>
<feature type="domain" description="Chromosome segregation in meiosis protein 3" evidence="8">
    <location>
        <begin position="55"/>
        <end position="135"/>
    </location>
</feature>
<organism evidence="9 10">
    <name type="scientific">Caenorhabditis remanei</name>
    <name type="common">Caenorhabditis vulgaris</name>
    <dbReference type="NCBI Taxonomy" id="31234"/>
    <lineage>
        <taxon>Eukaryota</taxon>
        <taxon>Metazoa</taxon>
        <taxon>Ecdysozoa</taxon>
        <taxon>Nematoda</taxon>
        <taxon>Chromadorea</taxon>
        <taxon>Rhabditida</taxon>
        <taxon>Rhabditina</taxon>
        <taxon>Rhabditomorpha</taxon>
        <taxon>Rhabditoidea</taxon>
        <taxon>Rhabditidae</taxon>
        <taxon>Peloderinae</taxon>
        <taxon>Caenorhabditis</taxon>
    </lineage>
</organism>
<gene>
    <name evidence="9" type="ORF">GCK72_003067</name>
</gene>
<name>A0A6A5HVN2_CAERE</name>